<evidence type="ECO:0000256" key="2">
    <source>
        <dbReference type="ARBA" id="ARBA00022771"/>
    </source>
</evidence>
<feature type="compositionally biased region" description="Basic residues" evidence="5">
    <location>
        <begin position="60"/>
        <end position="94"/>
    </location>
</feature>
<organism evidence="8 9">
    <name type="scientific">Phytophthora cactorum</name>
    <dbReference type="NCBI Taxonomy" id="29920"/>
    <lineage>
        <taxon>Eukaryota</taxon>
        <taxon>Sar</taxon>
        <taxon>Stramenopiles</taxon>
        <taxon>Oomycota</taxon>
        <taxon>Peronosporomycetes</taxon>
        <taxon>Peronosporales</taxon>
        <taxon>Peronosporaceae</taxon>
        <taxon>Phytophthora</taxon>
    </lineage>
</organism>
<feature type="region of interest" description="Disordered" evidence="5">
    <location>
        <begin position="25"/>
        <end position="94"/>
    </location>
</feature>
<dbReference type="Proteomes" id="UP000735874">
    <property type="component" value="Unassembled WGS sequence"/>
</dbReference>
<dbReference type="GO" id="GO:0043328">
    <property type="term" value="P:protein transport to vacuole involved in ubiquitin-dependent protein catabolic process via the multivesicular body sorting pathway"/>
    <property type="evidence" value="ECO:0007669"/>
    <property type="project" value="TreeGrafter"/>
</dbReference>
<dbReference type="GO" id="GO:0006623">
    <property type="term" value="P:protein targeting to vacuole"/>
    <property type="evidence" value="ECO:0007669"/>
    <property type="project" value="TreeGrafter"/>
</dbReference>
<sequence length="346" mass="38596">MAFFKLKKTEAEKAQQRSLKELERVAKTQRKHAAKEHKAAKRQEKKAQKEAQQAHNAAQKSHRQAVKLAKKASKSRIRLARKAEKKRVRLHRRQMQRARREAAAVAAGGVVVPPLAKSAGCYVCGKKFGQALHRRRHHCRQCRESCCVQCTSSTRRPVPLYGLHKPQKVCVVCETLVLNNENAARSQPREPAEAVAALAASGRASRRPHSAPLPPTTGVTVTTRGRERGRTRSTRSKGGSFWTLPIRPLLKRKKSAEQLRNRKLDMDLQIEKRALFGACGVELQPQAIAPPAPGANAVLSINHLHRWVAFKGKPVMQPKQLASTNACGSHIWESSVRVKRNDIGEF</sequence>
<dbReference type="Gene3D" id="3.30.40.10">
    <property type="entry name" value="Zinc/RING finger domain, C3HC4 (zinc finger)"/>
    <property type="match status" value="1"/>
</dbReference>
<accession>A0A8T1F8U2</accession>
<dbReference type="InterPro" id="IPR013083">
    <property type="entry name" value="Znf_RING/FYVE/PHD"/>
</dbReference>
<feature type="region of interest" description="Disordered" evidence="5">
    <location>
        <begin position="197"/>
        <end position="238"/>
    </location>
</feature>
<comment type="caution">
    <text evidence="8">The sequence shown here is derived from an EMBL/GenBank/DDBJ whole genome shotgun (WGS) entry which is preliminary data.</text>
</comment>
<evidence type="ECO:0000256" key="1">
    <source>
        <dbReference type="ARBA" id="ARBA00022723"/>
    </source>
</evidence>
<keyword evidence="1" id="KW-0479">Metal-binding</keyword>
<dbReference type="VEuPathDB" id="FungiDB:PC110_g17888"/>
<evidence type="ECO:0000256" key="4">
    <source>
        <dbReference type="PROSITE-ProRule" id="PRU00091"/>
    </source>
</evidence>
<gene>
    <name evidence="7" type="ORF">PC113_g20123</name>
    <name evidence="8" type="ORF">PC118_g19940</name>
</gene>
<feature type="domain" description="FYVE-type" evidence="6">
    <location>
        <begin position="121"/>
        <end position="173"/>
    </location>
</feature>
<dbReference type="SUPFAM" id="SSF57903">
    <property type="entry name" value="FYVE/PHD zinc finger"/>
    <property type="match status" value="1"/>
</dbReference>
<dbReference type="SMART" id="SM00064">
    <property type="entry name" value="FYVE"/>
    <property type="match status" value="1"/>
</dbReference>
<reference evidence="8" key="1">
    <citation type="submission" date="2018-10" db="EMBL/GenBank/DDBJ databases">
        <title>Effector identification in a new, highly contiguous assembly of the strawberry crown rot pathogen Phytophthora cactorum.</title>
        <authorList>
            <person name="Armitage A.D."/>
            <person name="Nellist C.F."/>
            <person name="Bates H."/>
            <person name="Vickerstaff R.J."/>
            <person name="Harrison R.J."/>
        </authorList>
    </citation>
    <scope>NUCLEOTIDE SEQUENCE</scope>
    <source>
        <strain evidence="7">15-7</strain>
        <strain evidence="8">P415</strain>
    </source>
</reference>
<evidence type="ECO:0000313" key="7">
    <source>
        <dbReference type="EMBL" id="KAG2835982.1"/>
    </source>
</evidence>
<evidence type="ECO:0000313" key="9">
    <source>
        <dbReference type="Proteomes" id="UP000697107"/>
    </source>
</evidence>
<dbReference type="GO" id="GO:0032266">
    <property type="term" value="F:phosphatidylinositol-3-phosphate binding"/>
    <property type="evidence" value="ECO:0007669"/>
    <property type="project" value="TreeGrafter"/>
</dbReference>
<keyword evidence="3" id="KW-0862">Zinc</keyword>
<dbReference type="InterPro" id="IPR000306">
    <property type="entry name" value="Znf_FYVE"/>
</dbReference>
<name>A0A8T1F8U2_9STRA</name>
<feature type="compositionally biased region" description="Low complexity" evidence="5">
    <location>
        <begin position="50"/>
        <end position="59"/>
    </location>
</feature>
<keyword evidence="2 4" id="KW-0863">Zinc-finger</keyword>
<dbReference type="GO" id="GO:0033565">
    <property type="term" value="C:ESCRT-0 complex"/>
    <property type="evidence" value="ECO:0007669"/>
    <property type="project" value="TreeGrafter"/>
</dbReference>
<dbReference type="EMBL" id="RCMG01001112">
    <property type="protein sequence ID" value="KAG2835982.1"/>
    <property type="molecule type" value="Genomic_DNA"/>
</dbReference>
<dbReference type="AlphaFoldDB" id="A0A8T1F8U2"/>
<dbReference type="InterPro" id="IPR011011">
    <property type="entry name" value="Znf_FYVE_PHD"/>
</dbReference>
<dbReference type="PANTHER" id="PTHR47794:SF1">
    <property type="entry name" value="VACUOLAR PROTEIN SORTING-ASSOCIATED PROTEIN 27"/>
    <property type="match status" value="1"/>
</dbReference>
<evidence type="ECO:0000259" key="6">
    <source>
        <dbReference type="PROSITE" id="PS50178"/>
    </source>
</evidence>
<dbReference type="GO" id="GO:0008270">
    <property type="term" value="F:zinc ion binding"/>
    <property type="evidence" value="ECO:0007669"/>
    <property type="project" value="UniProtKB-KW"/>
</dbReference>
<proteinExistence type="predicted"/>
<dbReference type="InterPro" id="IPR017455">
    <property type="entry name" value="Znf_FYVE-rel"/>
</dbReference>
<evidence type="ECO:0000256" key="5">
    <source>
        <dbReference type="SAM" id="MobiDB-lite"/>
    </source>
</evidence>
<dbReference type="EMBL" id="RCML01001141">
    <property type="protein sequence ID" value="KAG2965115.1"/>
    <property type="molecule type" value="Genomic_DNA"/>
</dbReference>
<dbReference type="PROSITE" id="PS50178">
    <property type="entry name" value="ZF_FYVE"/>
    <property type="match status" value="1"/>
</dbReference>
<feature type="compositionally biased region" description="Basic residues" evidence="5">
    <location>
        <begin position="27"/>
        <end position="40"/>
    </location>
</feature>
<protein>
    <recommendedName>
        <fullName evidence="6">FYVE-type domain-containing protein</fullName>
    </recommendedName>
</protein>
<evidence type="ECO:0000256" key="3">
    <source>
        <dbReference type="ARBA" id="ARBA00022833"/>
    </source>
</evidence>
<dbReference type="PANTHER" id="PTHR47794">
    <property type="entry name" value="VACUOLAR PROTEIN SORTING-ASSOCIATED PROTEIN 27"/>
    <property type="match status" value="1"/>
</dbReference>
<dbReference type="Pfam" id="PF01363">
    <property type="entry name" value="FYVE"/>
    <property type="match status" value="1"/>
</dbReference>
<evidence type="ECO:0000313" key="8">
    <source>
        <dbReference type="EMBL" id="KAG2965115.1"/>
    </source>
</evidence>
<dbReference type="GO" id="GO:0043130">
    <property type="term" value="F:ubiquitin binding"/>
    <property type="evidence" value="ECO:0007669"/>
    <property type="project" value="TreeGrafter"/>
</dbReference>
<dbReference type="Proteomes" id="UP000697107">
    <property type="component" value="Unassembled WGS sequence"/>
</dbReference>